<reference evidence="1 2" key="1">
    <citation type="submission" date="2011-09" db="EMBL/GenBank/DDBJ databases">
        <title>The Genome Sequence of Plasmodium vivax North Korean.</title>
        <authorList>
            <consortium name="The Broad Institute Genome Sequencing Platform"/>
            <consortium name="The Broad Institute Genome Sequencing Center for Infectious Disease"/>
            <person name="Neafsey D."/>
            <person name="Carlton J."/>
            <person name="Barnwell J."/>
            <person name="Collins W."/>
            <person name="Escalante A."/>
            <person name="Mullikin J."/>
            <person name="Saul A."/>
            <person name="Guigo R."/>
            <person name="Camara F."/>
            <person name="Young S.K."/>
            <person name="Zeng Q."/>
            <person name="Gargeya S."/>
            <person name="Fitzgerald M."/>
            <person name="Haas B."/>
            <person name="Abouelleil A."/>
            <person name="Alvarado L."/>
            <person name="Arachchi H.M."/>
            <person name="Berlin A."/>
            <person name="Brown A."/>
            <person name="Chapman S.B."/>
            <person name="Chen Z."/>
            <person name="Dunbar C."/>
            <person name="Freedman E."/>
            <person name="Gearin G."/>
            <person name="Gellesch M."/>
            <person name="Goldberg J."/>
            <person name="Griggs A."/>
            <person name="Gujja S."/>
            <person name="Heiman D."/>
            <person name="Howarth C."/>
            <person name="Larson L."/>
            <person name="Lui A."/>
            <person name="MacDonald P.J.P."/>
            <person name="Montmayeur A."/>
            <person name="Murphy C."/>
            <person name="Neiman D."/>
            <person name="Pearson M."/>
            <person name="Priest M."/>
            <person name="Roberts A."/>
            <person name="Saif S."/>
            <person name="Shea T."/>
            <person name="Shenoy N."/>
            <person name="Sisk P."/>
            <person name="Stolte C."/>
            <person name="Sykes S."/>
            <person name="Wortman J."/>
            <person name="Nusbaum C."/>
            <person name="Birren B."/>
        </authorList>
    </citation>
    <scope>NUCLEOTIDE SEQUENCE [LARGE SCALE GENOMIC DNA]</scope>
    <source>
        <strain evidence="1 2">North Korean</strain>
    </source>
</reference>
<evidence type="ECO:0000313" key="1">
    <source>
        <dbReference type="EMBL" id="KNA00876.1"/>
    </source>
</evidence>
<dbReference type="AlphaFoldDB" id="A0A0J9TXY2"/>
<dbReference type="InterPro" id="IPR008780">
    <property type="entry name" value="Plasmodium_Vir"/>
</dbReference>
<gene>
    <name evidence="1" type="ORF">PVNG_06208</name>
</gene>
<sequence length="198" mass="24025">EQFYNKLHQDHVNLRVYSSECARLITPYKGTYKYSLLRRTCAQVVKYLKTTYTKLKKEELKYNHCILLNYWIYSRLVNIFHTENSSVIAPALGEFELIWNDIVDKSPDKTLYNKCKPDNTIVRQKDWRQRKALYDYFVNYDTIEKTLQNYKDICPEYWSYVESHTSLYKYFEELCAKDKDQCPEFYIQCKQYDPKDVL</sequence>
<dbReference type="EMBL" id="KQ235302">
    <property type="protein sequence ID" value="KNA00876.1"/>
    <property type="molecule type" value="Genomic_DNA"/>
</dbReference>
<evidence type="ECO:0000313" key="2">
    <source>
        <dbReference type="Proteomes" id="UP000053239"/>
    </source>
</evidence>
<proteinExistence type="predicted"/>
<protein>
    <submittedName>
        <fullName evidence="1">Uncharacterized protein</fullName>
    </submittedName>
</protein>
<dbReference type="OrthoDB" id="386729at2759"/>
<dbReference type="Proteomes" id="UP000053239">
    <property type="component" value="Unassembled WGS sequence"/>
</dbReference>
<accession>A0A0J9TXY2</accession>
<feature type="non-terminal residue" evidence="1">
    <location>
        <position position="1"/>
    </location>
</feature>
<feature type="non-terminal residue" evidence="1">
    <location>
        <position position="198"/>
    </location>
</feature>
<dbReference type="Pfam" id="PF05795">
    <property type="entry name" value="Plasmodium_Vir"/>
    <property type="match status" value="1"/>
</dbReference>
<organism evidence="1 2">
    <name type="scientific">Plasmodium vivax North Korean</name>
    <dbReference type="NCBI Taxonomy" id="1035514"/>
    <lineage>
        <taxon>Eukaryota</taxon>
        <taxon>Sar</taxon>
        <taxon>Alveolata</taxon>
        <taxon>Apicomplexa</taxon>
        <taxon>Aconoidasida</taxon>
        <taxon>Haemosporida</taxon>
        <taxon>Plasmodiidae</taxon>
        <taxon>Plasmodium</taxon>
        <taxon>Plasmodium (Plasmodium)</taxon>
    </lineage>
</organism>
<name>A0A0J9TXY2_PLAVI</name>